<dbReference type="EMBL" id="BQFW01000006">
    <property type="protein sequence ID" value="GJJ72108.1"/>
    <property type="molecule type" value="Genomic_DNA"/>
</dbReference>
<organism evidence="1 2">
    <name type="scientific">Entomortierella parvispora</name>
    <dbReference type="NCBI Taxonomy" id="205924"/>
    <lineage>
        <taxon>Eukaryota</taxon>
        <taxon>Fungi</taxon>
        <taxon>Fungi incertae sedis</taxon>
        <taxon>Mucoromycota</taxon>
        <taxon>Mortierellomycotina</taxon>
        <taxon>Mortierellomycetes</taxon>
        <taxon>Mortierellales</taxon>
        <taxon>Mortierellaceae</taxon>
        <taxon>Entomortierella</taxon>
    </lineage>
</organism>
<keyword evidence="2" id="KW-1185">Reference proteome</keyword>
<dbReference type="InterPro" id="IPR036249">
    <property type="entry name" value="Thioredoxin-like_sf"/>
</dbReference>
<protein>
    <submittedName>
        <fullName evidence="1">Uncharacterized protein</fullName>
    </submittedName>
</protein>
<dbReference type="SUPFAM" id="SSF52833">
    <property type="entry name" value="Thioredoxin-like"/>
    <property type="match status" value="1"/>
</dbReference>
<accession>A0A9P3H981</accession>
<dbReference type="InterPro" id="IPR006660">
    <property type="entry name" value="Arsenate_reductase-like"/>
</dbReference>
<dbReference type="GO" id="GO:0005739">
    <property type="term" value="C:mitochondrion"/>
    <property type="evidence" value="ECO:0007669"/>
    <property type="project" value="InterPro"/>
</dbReference>
<evidence type="ECO:0000313" key="2">
    <source>
        <dbReference type="Proteomes" id="UP000827284"/>
    </source>
</evidence>
<dbReference type="GO" id="GO:0016491">
    <property type="term" value="F:oxidoreductase activity"/>
    <property type="evidence" value="ECO:0007669"/>
    <property type="project" value="InterPro"/>
</dbReference>
<dbReference type="PROSITE" id="PS51353">
    <property type="entry name" value="ARSC"/>
    <property type="match status" value="1"/>
</dbReference>
<proteinExistence type="predicted"/>
<name>A0A9P3H981_9FUNG</name>
<gene>
    <name evidence="1" type="ORF">EMPS_04465</name>
</gene>
<dbReference type="Gene3D" id="3.40.30.10">
    <property type="entry name" value="Glutaredoxin"/>
    <property type="match status" value="1"/>
</dbReference>
<dbReference type="Pfam" id="PF07955">
    <property type="entry name" value="DUF1687"/>
    <property type="match status" value="1"/>
</dbReference>
<dbReference type="InterPro" id="IPR012882">
    <property type="entry name" value="Fmp46"/>
</dbReference>
<dbReference type="OrthoDB" id="59229at2759"/>
<dbReference type="AlphaFoldDB" id="A0A9P3H981"/>
<comment type="caution">
    <text evidence="1">The sequence shown here is derived from an EMBL/GenBank/DDBJ whole genome shotgun (WGS) entry which is preliminary data.</text>
</comment>
<reference evidence="1" key="2">
    <citation type="journal article" date="2022" name="Microbiol. Resour. Announc.">
        <title>Whole-Genome Sequence of Entomortierella parvispora E1425, a Mucoromycotan Fungus Associated with Burkholderiaceae-Related Endosymbiotic Bacteria.</title>
        <authorList>
            <person name="Herlambang A."/>
            <person name="Guo Y."/>
            <person name="Takashima Y."/>
            <person name="Narisawa K."/>
            <person name="Ohta H."/>
            <person name="Nishizawa T."/>
        </authorList>
    </citation>
    <scope>NUCLEOTIDE SEQUENCE</scope>
    <source>
        <strain evidence="1">E1425</strain>
    </source>
</reference>
<evidence type="ECO:0000313" key="1">
    <source>
        <dbReference type="EMBL" id="GJJ72108.1"/>
    </source>
</evidence>
<sequence length="162" mass="18096">MHIRIRKIPSITIFHDPTLTASKHALKILKHVSNLKKYNVDLIQDKKNPPEPEIIARIVHLLAPGDIPTGCKLILTEDAPKASTVEEVQAILARNPLLFKKPLLVDWAQGKAIIGEVSALSLTTLSFISDCTLQFLNIDTLLRKLIKSTASFRVVFCLWTIL</sequence>
<reference evidence="1" key="1">
    <citation type="submission" date="2021-11" db="EMBL/GenBank/DDBJ databases">
        <authorList>
            <person name="Herlambang A."/>
            <person name="Guo Y."/>
            <person name="Takashima Y."/>
            <person name="Nishizawa T."/>
        </authorList>
    </citation>
    <scope>NUCLEOTIDE SEQUENCE</scope>
    <source>
        <strain evidence="1">E1425</strain>
    </source>
</reference>
<dbReference type="Proteomes" id="UP000827284">
    <property type="component" value="Unassembled WGS sequence"/>
</dbReference>